<dbReference type="Proteomes" id="UP000587524">
    <property type="component" value="Unassembled WGS sequence"/>
</dbReference>
<gene>
    <name evidence="2" type="ORF">HNQ97_006513</name>
</gene>
<dbReference type="InterPro" id="IPR041920">
    <property type="entry name" value="ROS/MUCR_sf"/>
</dbReference>
<comment type="caution">
    <text evidence="2">The sequence shown here is derived from an EMBL/GenBank/DDBJ whole genome shotgun (WGS) entry which is preliminary data.</text>
</comment>
<comment type="similarity">
    <text evidence="1">Belongs to the ros/MucR family.</text>
</comment>
<organism evidence="2 3">
    <name type="scientific">Aminobacter ciceronei</name>
    <dbReference type="NCBI Taxonomy" id="150723"/>
    <lineage>
        <taxon>Bacteria</taxon>
        <taxon>Pseudomonadati</taxon>
        <taxon>Pseudomonadota</taxon>
        <taxon>Alphaproteobacteria</taxon>
        <taxon>Hyphomicrobiales</taxon>
        <taxon>Phyllobacteriaceae</taxon>
        <taxon>Aminobacter</taxon>
    </lineage>
</organism>
<evidence type="ECO:0000256" key="1">
    <source>
        <dbReference type="ARBA" id="ARBA00007031"/>
    </source>
</evidence>
<dbReference type="EMBL" id="JACJHZ010000062">
    <property type="protein sequence ID" value="MBA9024473.1"/>
    <property type="molecule type" value="Genomic_DNA"/>
</dbReference>
<dbReference type="Gene3D" id="1.10.10.1550">
    <property type="entry name" value="ROS/MUCR transcriptional regulator protein"/>
    <property type="match status" value="1"/>
</dbReference>
<dbReference type="Pfam" id="PF05443">
    <property type="entry name" value="ROS_MUCR"/>
    <property type="match status" value="1"/>
</dbReference>
<evidence type="ECO:0000313" key="2">
    <source>
        <dbReference type="EMBL" id="MBA9024473.1"/>
    </source>
</evidence>
<keyword evidence="3" id="KW-1185">Reference proteome</keyword>
<name>A0ABR6CHF0_9HYPH</name>
<sequence>MTDVLTKPTNQLVELTADLVAAYVSNNPVPAGELPALIAEVYASIHKLGADVVPEKQLLTPRVPIKKTVTPDYIISLEDGQQYRTLKRHLTRLGLTPDEYRMKWSLPSDYPMVASNYSARRSALAKELGLGRKPAAMQAAKQATKRAPRKAIS</sequence>
<dbReference type="InterPro" id="IPR008807">
    <property type="entry name" value="ROS_MUCR"/>
</dbReference>
<proteinExistence type="inferred from homology"/>
<dbReference type="RefSeq" id="WP_312871084.1">
    <property type="nucleotide sequence ID" value="NZ_JACJHY010000062.1"/>
</dbReference>
<reference evidence="2 3" key="1">
    <citation type="submission" date="2020-08" db="EMBL/GenBank/DDBJ databases">
        <title>Genomic Encyclopedia of Type Strains, Phase IV (KMG-IV): sequencing the most valuable type-strain genomes for metagenomic binning, comparative biology and taxonomic classification.</title>
        <authorList>
            <person name="Goeker M."/>
        </authorList>
    </citation>
    <scope>NUCLEOTIDE SEQUENCE [LARGE SCALE GENOMIC DNA]</scope>
    <source>
        <strain evidence="2 3">DSM 17455</strain>
    </source>
</reference>
<accession>A0ABR6CHF0</accession>
<protein>
    <submittedName>
        <fullName evidence="2">Transcriptional regulator</fullName>
    </submittedName>
</protein>
<evidence type="ECO:0000313" key="3">
    <source>
        <dbReference type="Proteomes" id="UP000587524"/>
    </source>
</evidence>